<dbReference type="Proteomes" id="UP000799753">
    <property type="component" value="Unassembled WGS sequence"/>
</dbReference>
<dbReference type="OrthoDB" id="2410195at2759"/>
<dbReference type="GO" id="GO:0032259">
    <property type="term" value="P:methylation"/>
    <property type="evidence" value="ECO:0007669"/>
    <property type="project" value="UniProtKB-KW"/>
</dbReference>
<dbReference type="PANTHER" id="PTHR43712">
    <property type="entry name" value="PUTATIVE (AFU_ORTHOLOGUE AFUA_4G14580)-RELATED"/>
    <property type="match status" value="1"/>
</dbReference>
<dbReference type="SUPFAM" id="SSF53335">
    <property type="entry name" value="S-adenosyl-L-methionine-dependent methyltransferases"/>
    <property type="match status" value="1"/>
</dbReference>
<evidence type="ECO:0000256" key="3">
    <source>
        <dbReference type="ARBA" id="ARBA00022691"/>
    </source>
</evidence>
<keyword evidence="4" id="KW-0732">Signal</keyword>
<dbReference type="AlphaFoldDB" id="A0A6A6RS89"/>
<keyword evidence="7" id="KW-1185">Reference proteome</keyword>
<accession>A0A6A6RS89</accession>
<evidence type="ECO:0000259" key="5">
    <source>
        <dbReference type="Pfam" id="PF08100"/>
    </source>
</evidence>
<dbReference type="InterPro" id="IPR012967">
    <property type="entry name" value="COMT_dimerisation"/>
</dbReference>
<reference evidence="6" key="1">
    <citation type="journal article" date="2020" name="Stud. Mycol.">
        <title>101 Dothideomycetes genomes: a test case for predicting lifestyles and emergence of pathogens.</title>
        <authorList>
            <person name="Haridas S."/>
            <person name="Albert R."/>
            <person name="Binder M."/>
            <person name="Bloem J."/>
            <person name="Labutti K."/>
            <person name="Salamov A."/>
            <person name="Andreopoulos B."/>
            <person name="Baker S."/>
            <person name="Barry K."/>
            <person name="Bills G."/>
            <person name="Bluhm B."/>
            <person name="Cannon C."/>
            <person name="Castanera R."/>
            <person name="Culley D."/>
            <person name="Daum C."/>
            <person name="Ezra D."/>
            <person name="Gonzalez J."/>
            <person name="Henrissat B."/>
            <person name="Kuo A."/>
            <person name="Liang C."/>
            <person name="Lipzen A."/>
            <person name="Lutzoni F."/>
            <person name="Magnuson J."/>
            <person name="Mondo S."/>
            <person name="Nolan M."/>
            <person name="Ohm R."/>
            <person name="Pangilinan J."/>
            <person name="Park H.-J."/>
            <person name="Ramirez L."/>
            <person name="Alfaro M."/>
            <person name="Sun H."/>
            <person name="Tritt A."/>
            <person name="Yoshinaga Y."/>
            <person name="Zwiers L.-H."/>
            <person name="Turgeon B."/>
            <person name="Goodwin S."/>
            <person name="Spatafora J."/>
            <person name="Crous P."/>
            <person name="Grigoriev I."/>
        </authorList>
    </citation>
    <scope>NUCLEOTIDE SEQUENCE</scope>
    <source>
        <strain evidence="6">CBS 473.64</strain>
    </source>
</reference>
<dbReference type="InterPro" id="IPR036390">
    <property type="entry name" value="WH_DNA-bd_sf"/>
</dbReference>
<dbReference type="SUPFAM" id="SSF46785">
    <property type="entry name" value="Winged helix' DNA-binding domain"/>
    <property type="match status" value="1"/>
</dbReference>
<dbReference type="EMBL" id="MU006794">
    <property type="protein sequence ID" value="KAF2637243.1"/>
    <property type="molecule type" value="Genomic_DNA"/>
</dbReference>
<feature type="domain" description="O-methyltransferase dimerisation" evidence="5">
    <location>
        <begin position="70"/>
        <end position="145"/>
    </location>
</feature>
<dbReference type="InterPro" id="IPR029063">
    <property type="entry name" value="SAM-dependent_MTases_sf"/>
</dbReference>
<evidence type="ECO:0000256" key="1">
    <source>
        <dbReference type="ARBA" id="ARBA00022603"/>
    </source>
</evidence>
<dbReference type="Gene3D" id="1.10.10.10">
    <property type="entry name" value="Winged helix-like DNA-binding domain superfamily/Winged helix DNA-binding domain"/>
    <property type="match status" value="1"/>
</dbReference>
<evidence type="ECO:0000313" key="6">
    <source>
        <dbReference type="EMBL" id="KAF2637243.1"/>
    </source>
</evidence>
<evidence type="ECO:0000256" key="2">
    <source>
        <dbReference type="ARBA" id="ARBA00022679"/>
    </source>
</evidence>
<dbReference type="InterPro" id="IPR036388">
    <property type="entry name" value="WH-like_DNA-bd_sf"/>
</dbReference>
<dbReference type="InterPro" id="IPR016461">
    <property type="entry name" value="COMT-like"/>
</dbReference>
<proteinExistence type="predicted"/>
<evidence type="ECO:0000256" key="4">
    <source>
        <dbReference type="SAM" id="SignalP"/>
    </source>
</evidence>
<sequence>MDPNSTSAKLIQLGALVQSALATLVTSSENGNESLPPKAVFDAQRTILSAAGMLTEIGSTSSNRLLEVSTQYSEARALHIAAEKRIPNLLAGFDEEGVSIEELALKVGCDAAKLSRIMRCLCSIHIFREVQPDRFANNGVSAALVDNEPLRAYIVMFAFDIYMASDYLPRTLLDKETGPSYDVAQTAFQAAIGTRKPRWDWLEGKIKVKDLREGNCGTDGGLSAYPGPFGSELEKAVDDKADDELQNRPELPIFGLAMIGGDYPWESLGSALLVDVGGGVGGFKTVVWPKDNPDAIAQKRVKFCPHDFFQPNPVKNTDVYWLRYIMHDWSDDFCVMNTTLGSEELAVAPAPLPANWGYYTRYSHQRDLAIMALLNGIERTPRELRVIIEKSGLKMHKIWDCRSQVSLVGVVLPDAIQDVK</sequence>
<evidence type="ECO:0000313" key="7">
    <source>
        <dbReference type="Proteomes" id="UP000799753"/>
    </source>
</evidence>
<gene>
    <name evidence="6" type="ORF">P280DRAFT_530976</name>
</gene>
<dbReference type="GO" id="GO:0008168">
    <property type="term" value="F:methyltransferase activity"/>
    <property type="evidence" value="ECO:0007669"/>
    <property type="project" value="UniProtKB-KW"/>
</dbReference>
<dbReference type="Gene3D" id="3.40.50.150">
    <property type="entry name" value="Vaccinia Virus protein VP39"/>
    <property type="match status" value="1"/>
</dbReference>
<feature type="chain" id="PRO_5025401897" evidence="4">
    <location>
        <begin position="23"/>
        <end position="420"/>
    </location>
</feature>
<dbReference type="PROSITE" id="PS51683">
    <property type="entry name" value="SAM_OMT_II"/>
    <property type="match status" value="1"/>
</dbReference>
<dbReference type="PANTHER" id="PTHR43712:SF2">
    <property type="entry name" value="O-METHYLTRANSFERASE CICE"/>
    <property type="match status" value="1"/>
</dbReference>
<dbReference type="Pfam" id="PF08100">
    <property type="entry name" value="Dimerisation"/>
    <property type="match status" value="1"/>
</dbReference>
<name>A0A6A6RS89_9PLEO</name>
<keyword evidence="3" id="KW-0949">S-adenosyl-L-methionine</keyword>
<organism evidence="6 7">
    <name type="scientific">Massarina eburnea CBS 473.64</name>
    <dbReference type="NCBI Taxonomy" id="1395130"/>
    <lineage>
        <taxon>Eukaryota</taxon>
        <taxon>Fungi</taxon>
        <taxon>Dikarya</taxon>
        <taxon>Ascomycota</taxon>
        <taxon>Pezizomycotina</taxon>
        <taxon>Dothideomycetes</taxon>
        <taxon>Pleosporomycetidae</taxon>
        <taxon>Pleosporales</taxon>
        <taxon>Massarineae</taxon>
        <taxon>Massarinaceae</taxon>
        <taxon>Massarina</taxon>
    </lineage>
</organism>
<keyword evidence="1 6" id="KW-0489">Methyltransferase</keyword>
<feature type="signal peptide" evidence="4">
    <location>
        <begin position="1"/>
        <end position="22"/>
    </location>
</feature>
<keyword evidence="2 6" id="KW-0808">Transferase</keyword>
<protein>
    <submittedName>
        <fullName evidence="6">O-methyltransferase A</fullName>
    </submittedName>
</protein>
<dbReference type="GO" id="GO:0046983">
    <property type="term" value="F:protein dimerization activity"/>
    <property type="evidence" value="ECO:0007669"/>
    <property type="project" value="InterPro"/>
</dbReference>